<dbReference type="InterPro" id="IPR011513">
    <property type="entry name" value="Nse1"/>
</dbReference>
<keyword evidence="1" id="KW-0808">Transferase</keyword>
<protein>
    <recommendedName>
        <fullName evidence="1">Non-structural maintenance of chromosomes element 1 homolog</fullName>
        <ecNumber evidence="1">2.3.2.27</ecNumber>
    </recommendedName>
</protein>
<keyword evidence="3" id="KW-1185">Reference proteome</keyword>
<dbReference type="InterPro" id="IPR036388">
    <property type="entry name" value="WH-like_DNA-bd_sf"/>
</dbReference>
<dbReference type="GO" id="GO:0030915">
    <property type="term" value="C:Smc5-Smc6 complex"/>
    <property type="evidence" value="ECO:0007669"/>
    <property type="project" value="UniProtKB-UniRule"/>
</dbReference>
<dbReference type="PANTHER" id="PTHR20973">
    <property type="entry name" value="NON-SMC ELEMENT 1-RELATED"/>
    <property type="match status" value="1"/>
</dbReference>
<evidence type="ECO:0000313" key="3">
    <source>
        <dbReference type="Proteomes" id="UP000816034"/>
    </source>
</evidence>
<dbReference type="GeneID" id="68094829"/>
<keyword evidence="1" id="KW-0233">DNA recombination</keyword>
<name>A0AA88GVS6_NAELO</name>
<dbReference type="GO" id="GO:0005634">
    <property type="term" value="C:nucleus"/>
    <property type="evidence" value="ECO:0007669"/>
    <property type="project" value="UniProtKB-SubCell"/>
</dbReference>
<dbReference type="RefSeq" id="XP_044550621.1">
    <property type="nucleotide sequence ID" value="XM_044691784.1"/>
</dbReference>
<dbReference type="Pfam" id="PF07574">
    <property type="entry name" value="SMC_Nse1"/>
    <property type="match status" value="1"/>
</dbReference>
<keyword evidence="1" id="KW-0539">Nucleus</keyword>
<gene>
    <name evidence="2" type="ORF">C9374_002373</name>
</gene>
<dbReference type="Gene3D" id="1.10.10.10">
    <property type="entry name" value="Winged helix-like DNA-binding domain superfamily/Winged helix DNA-binding domain"/>
    <property type="match status" value="1"/>
</dbReference>
<dbReference type="GO" id="GO:0061630">
    <property type="term" value="F:ubiquitin protein ligase activity"/>
    <property type="evidence" value="ECO:0007669"/>
    <property type="project" value="UniProtKB-EC"/>
</dbReference>
<dbReference type="Proteomes" id="UP000816034">
    <property type="component" value="Unassembled WGS sequence"/>
</dbReference>
<dbReference type="EC" id="2.3.2.27" evidence="1"/>
<dbReference type="AlphaFoldDB" id="A0AA88GVS6"/>
<keyword evidence="1" id="KW-0862">Zinc</keyword>
<keyword evidence="1" id="KW-0479">Metal-binding</keyword>
<dbReference type="Gene3D" id="3.90.1150.220">
    <property type="match status" value="1"/>
</dbReference>
<keyword evidence="1" id="KW-0234">DNA repair</keyword>
<keyword evidence="1" id="KW-0227">DNA damage</keyword>
<sequence length="208" mass="23790">MDAHHAMTETHRHLLQFLMAHRFQSEDDLRDKLENYKSEHQYGLLIENMRSQNANVQYDKSLEEFIGTINRALSLLHLKVVKTKHPKTRKILYTIINELDDEISKLSTRFSPDELTFFKTLVEALADEQDISKLTANSNRPKTLSMEAADIALDAFIEEGWLEVVNGKLALGIRSITDLETVISELTAMADEEPTAEARDEEEAEEDS</sequence>
<dbReference type="EMBL" id="PYSW02000015">
    <property type="protein sequence ID" value="KAG2386629.1"/>
    <property type="molecule type" value="Genomic_DNA"/>
</dbReference>
<dbReference type="GO" id="GO:0008270">
    <property type="term" value="F:zinc ion binding"/>
    <property type="evidence" value="ECO:0007669"/>
    <property type="project" value="UniProtKB-KW"/>
</dbReference>
<dbReference type="PANTHER" id="PTHR20973:SF0">
    <property type="entry name" value="NON-STRUCTURAL MAINTENANCE OF CHROMOSOMES ELEMENT 1 HOMOLOG"/>
    <property type="match status" value="1"/>
</dbReference>
<comment type="caution">
    <text evidence="2">The sequence shown here is derived from an EMBL/GenBank/DDBJ whole genome shotgun (WGS) entry which is preliminary data.</text>
</comment>
<proteinExistence type="inferred from homology"/>
<comment type="similarity">
    <text evidence="1">Belongs to the NSE1 family.</text>
</comment>
<comment type="subcellular location">
    <subcellularLocation>
        <location evidence="1">Nucleus</location>
    </subcellularLocation>
</comment>
<accession>A0AA88GVS6</accession>
<reference evidence="2 3" key="1">
    <citation type="journal article" date="2018" name="BMC Genomics">
        <title>The genome of Naegleria lovaniensis, the basis for a comparative approach to unravel pathogenicity factors of the human pathogenic amoeba N. fowleri.</title>
        <authorList>
            <person name="Liechti N."/>
            <person name="Schurch N."/>
            <person name="Bruggmann R."/>
            <person name="Wittwer M."/>
        </authorList>
    </citation>
    <scope>NUCLEOTIDE SEQUENCE [LARGE SCALE GENOMIC DNA]</scope>
    <source>
        <strain evidence="2 3">ATCC 30569</strain>
    </source>
</reference>
<keyword evidence="1" id="KW-0863">Zinc-finger</keyword>
<comment type="subunit">
    <text evidence="1">Component of the Smc5-Smc6 complex.</text>
</comment>
<evidence type="ECO:0000313" key="2">
    <source>
        <dbReference type="EMBL" id="KAG2386629.1"/>
    </source>
</evidence>
<dbReference type="GO" id="GO:0000724">
    <property type="term" value="P:double-strand break repair via homologous recombination"/>
    <property type="evidence" value="ECO:0007669"/>
    <property type="project" value="TreeGrafter"/>
</dbReference>
<organism evidence="2 3">
    <name type="scientific">Naegleria lovaniensis</name>
    <name type="common">Amoeba</name>
    <dbReference type="NCBI Taxonomy" id="51637"/>
    <lineage>
        <taxon>Eukaryota</taxon>
        <taxon>Discoba</taxon>
        <taxon>Heterolobosea</taxon>
        <taxon>Tetramitia</taxon>
        <taxon>Eutetramitia</taxon>
        <taxon>Vahlkampfiidae</taxon>
        <taxon>Naegleria</taxon>
    </lineage>
</organism>
<keyword evidence="1" id="KW-0833">Ubl conjugation pathway</keyword>
<evidence type="ECO:0000256" key="1">
    <source>
        <dbReference type="RuleBase" id="RU368018"/>
    </source>
</evidence>
<comment type="catalytic activity">
    <reaction evidence="1">
        <text>S-ubiquitinyl-[E2 ubiquitin-conjugating enzyme]-L-cysteine + [acceptor protein]-L-lysine = [E2 ubiquitin-conjugating enzyme]-L-cysteine + N(6)-ubiquitinyl-[acceptor protein]-L-lysine.</text>
        <dbReference type="EC" id="2.3.2.27"/>
    </reaction>
</comment>